<comment type="similarity">
    <text evidence="1">Belongs to the GID4/VID24 family.</text>
</comment>
<proteinExistence type="inferred from homology"/>
<dbReference type="PANTHER" id="PTHR14534:SF3">
    <property type="entry name" value="GID COMPLEX SUBUNIT 4 HOMOLOG"/>
    <property type="match status" value="1"/>
</dbReference>
<dbReference type="EMBL" id="KQ241613">
    <property type="protein sequence ID" value="KNC87347.1"/>
    <property type="molecule type" value="Genomic_DNA"/>
</dbReference>
<dbReference type="InterPro" id="IPR018618">
    <property type="entry name" value="GID4/10-like"/>
</dbReference>
<dbReference type="GeneID" id="25901041"/>
<dbReference type="GO" id="GO:0034657">
    <property type="term" value="C:GID complex"/>
    <property type="evidence" value="ECO:0007669"/>
    <property type="project" value="TreeGrafter"/>
</dbReference>
<protein>
    <submittedName>
        <fullName evidence="2">Uncharacterized protein</fullName>
    </submittedName>
</protein>
<reference evidence="2 3" key="1">
    <citation type="submission" date="2011-02" db="EMBL/GenBank/DDBJ databases">
        <title>The Genome Sequence of Sphaeroforma arctica JP610.</title>
        <authorList>
            <consortium name="The Broad Institute Genome Sequencing Platform"/>
            <person name="Russ C."/>
            <person name="Cuomo C."/>
            <person name="Young S.K."/>
            <person name="Zeng Q."/>
            <person name="Gargeya S."/>
            <person name="Alvarado L."/>
            <person name="Berlin A."/>
            <person name="Chapman S.B."/>
            <person name="Chen Z."/>
            <person name="Freedman E."/>
            <person name="Gellesch M."/>
            <person name="Goldberg J."/>
            <person name="Griggs A."/>
            <person name="Gujja S."/>
            <person name="Heilman E."/>
            <person name="Heiman D."/>
            <person name="Howarth C."/>
            <person name="Mehta T."/>
            <person name="Neiman D."/>
            <person name="Pearson M."/>
            <person name="Roberts A."/>
            <person name="Saif S."/>
            <person name="Shea T."/>
            <person name="Shenoy N."/>
            <person name="Sisk P."/>
            <person name="Stolte C."/>
            <person name="Sykes S."/>
            <person name="White J."/>
            <person name="Yandava C."/>
            <person name="Burger G."/>
            <person name="Gray M.W."/>
            <person name="Holland P.W.H."/>
            <person name="King N."/>
            <person name="Lang F.B.F."/>
            <person name="Roger A.J."/>
            <person name="Ruiz-Trillo I."/>
            <person name="Haas B."/>
            <person name="Nusbaum C."/>
            <person name="Birren B."/>
        </authorList>
    </citation>
    <scope>NUCLEOTIDE SEQUENCE [LARGE SCALE GENOMIC DNA]</scope>
    <source>
        <strain evidence="2 3">JP610</strain>
    </source>
</reference>
<dbReference type="OrthoDB" id="62at2759"/>
<evidence type="ECO:0000256" key="1">
    <source>
        <dbReference type="ARBA" id="ARBA00061469"/>
    </source>
</evidence>
<dbReference type="GO" id="GO:0006623">
    <property type="term" value="P:protein targeting to vacuole"/>
    <property type="evidence" value="ECO:0007669"/>
    <property type="project" value="TreeGrafter"/>
</dbReference>
<gene>
    <name evidence="2" type="ORF">SARC_00537</name>
</gene>
<dbReference type="GO" id="GO:0045721">
    <property type="term" value="P:negative regulation of gluconeogenesis"/>
    <property type="evidence" value="ECO:0007669"/>
    <property type="project" value="TreeGrafter"/>
</dbReference>
<dbReference type="AlphaFoldDB" id="A0A0L0GE95"/>
<dbReference type="Pfam" id="PF09783">
    <property type="entry name" value="Vac_ImportDeg"/>
    <property type="match status" value="1"/>
</dbReference>
<dbReference type="GO" id="GO:0007039">
    <property type="term" value="P:protein catabolic process in the vacuole"/>
    <property type="evidence" value="ECO:0007669"/>
    <property type="project" value="TreeGrafter"/>
</dbReference>
<evidence type="ECO:0000313" key="3">
    <source>
        <dbReference type="Proteomes" id="UP000054560"/>
    </source>
</evidence>
<dbReference type="GO" id="GO:0043161">
    <property type="term" value="P:proteasome-mediated ubiquitin-dependent protein catabolic process"/>
    <property type="evidence" value="ECO:0007669"/>
    <property type="project" value="TreeGrafter"/>
</dbReference>
<organism evidence="2 3">
    <name type="scientific">Sphaeroforma arctica JP610</name>
    <dbReference type="NCBI Taxonomy" id="667725"/>
    <lineage>
        <taxon>Eukaryota</taxon>
        <taxon>Ichthyosporea</taxon>
        <taxon>Ichthyophonida</taxon>
        <taxon>Sphaeroforma</taxon>
    </lineage>
</organism>
<dbReference type="Proteomes" id="UP000054560">
    <property type="component" value="Unassembled WGS sequence"/>
</dbReference>
<sequence length="119" mass="14228">MPISTLDYPLLTTFFEAEIVGRKYSFLTNKWEADEAVDRQHWGKFSSCEKFADKLTDKGFRYDCAREDNIYMRWKEHFLVPDHKVRSIAGASFAGFYYICYQRSTDTIEGFYYHKKSDW</sequence>
<evidence type="ECO:0000313" key="2">
    <source>
        <dbReference type="EMBL" id="KNC87347.1"/>
    </source>
</evidence>
<dbReference type="PANTHER" id="PTHR14534">
    <property type="entry name" value="VACUOLAR IMPORT AND DEGRADATION PROTEIN 24"/>
    <property type="match status" value="1"/>
</dbReference>
<dbReference type="RefSeq" id="XP_014161249.1">
    <property type="nucleotide sequence ID" value="XM_014305774.1"/>
</dbReference>
<dbReference type="GO" id="GO:0005773">
    <property type="term" value="C:vacuole"/>
    <property type="evidence" value="ECO:0007669"/>
    <property type="project" value="GOC"/>
</dbReference>
<dbReference type="STRING" id="667725.A0A0L0GE95"/>
<name>A0A0L0GE95_9EUKA</name>
<keyword evidence="3" id="KW-1185">Reference proteome</keyword>
<accession>A0A0L0GE95</accession>
<dbReference type="eggNOG" id="KOG4635">
    <property type="taxonomic scope" value="Eukaryota"/>
</dbReference>